<dbReference type="EMBL" id="DS547093">
    <property type="protein sequence ID" value="EDR13796.1"/>
    <property type="molecule type" value="Genomic_DNA"/>
</dbReference>
<sequence>MPGSVVPMAPEIIWFTPSNEYLADPDRMLGSINKTTAAYGMTAAYYGFHTEEQRTGVWVLAWQTLAHHQHFMEEEVYAEAMLPVMEAMVGAGHMTQALLHHRHDLMRALSSPVTQFIYITVRPRHDRGYELVPLIEKVRKELKSVPGCFGSSWGPSVEKDDVQVGVIGWRCIQDCSNAVKGQLSSNVKLIRELGHVELKWATMNRHEL</sequence>
<name>B0CVS0_LACBS</name>
<dbReference type="KEGG" id="lbc:LACBIDRAFT_292589"/>
<accession>B0CVS0</accession>
<dbReference type="AlphaFoldDB" id="B0CVS0"/>
<dbReference type="Gene3D" id="3.30.70.100">
    <property type="match status" value="2"/>
</dbReference>
<reference evidence="1 2" key="1">
    <citation type="journal article" date="2008" name="Nature">
        <title>The genome of Laccaria bicolor provides insights into mycorrhizal symbiosis.</title>
        <authorList>
            <person name="Martin F."/>
            <person name="Aerts A."/>
            <person name="Ahren D."/>
            <person name="Brun A."/>
            <person name="Danchin E.G.J."/>
            <person name="Duchaussoy F."/>
            <person name="Gibon J."/>
            <person name="Kohler A."/>
            <person name="Lindquist E."/>
            <person name="Pereda V."/>
            <person name="Salamov A."/>
            <person name="Shapiro H.J."/>
            <person name="Wuyts J."/>
            <person name="Blaudez D."/>
            <person name="Buee M."/>
            <person name="Brokstein P."/>
            <person name="Canbaeck B."/>
            <person name="Cohen D."/>
            <person name="Courty P.E."/>
            <person name="Coutinho P.M."/>
            <person name="Delaruelle C."/>
            <person name="Detter J.C."/>
            <person name="Deveau A."/>
            <person name="DiFazio S."/>
            <person name="Duplessis S."/>
            <person name="Fraissinet-Tachet L."/>
            <person name="Lucic E."/>
            <person name="Frey-Klett P."/>
            <person name="Fourrey C."/>
            <person name="Feussner I."/>
            <person name="Gay G."/>
            <person name="Grimwood J."/>
            <person name="Hoegger P.J."/>
            <person name="Jain P."/>
            <person name="Kilaru S."/>
            <person name="Labbe J."/>
            <person name="Lin Y.C."/>
            <person name="Legue V."/>
            <person name="Le Tacon F."/>
            <person name="Marmeisse R."/>
            <person name="Melayah D."/>
            <person name="Montanini B."/>
            <person name="Muratet M."/>
            <person name="Nehls U."/>
            <person name="Niculita-Hirzel H."/>
            <person name="Oudot-Le Secq M.P."/>
            <person name="Peter M."/>
            <person name="Quesneville H."/>
            <person name="Rajashekar B."/>
            <person name="Reich M."/>
            <person name="Rouhier N."/>
            <person name="Schmutz J."/>
            <person name="Yin T."/>
            <person name="Chalot M."/>
            <person name="Henrissat B."/>
            <person name="Kuees U."/>
            <person name="Lucas S."/>
            <person name="Van de Peer Y."/>
            <person name="Podila G.K."/>
            <person name="Polle A."/>
            <person name="Pukkila P.J."/>
            <person name="Richardson P.M."/>
            <person name="Rouze P."/>
            <person name="Sanders I.R."/>
            <person name="Stajich J.E."/>
            <person name="Tunlid A."/>
            <person name="Tuskan G."/>
            <person name="Grigoriev I.V."/>
        </authorList>
    </citation>
    <scope>NUCLEOTIDE SEQUENCE [LARGE SCALE GENOMIC DNA]</scope>
    <source>
        <strain evidence="2">S238N-H82 / ATCC MYA-4686</strain>
    </source>
</reference>
<dbReference type="OrthoDB" id="3830579at2759"/>
<dbReference type="InParanoid" id="B0CVS0"/>
<dbReference type="GeneID" id="6071753"/>
<evidence type="ECO:0000313" key="1">
    <source>
        <dbReference type="EMBL" id="EDR13796.1"/>
    </source>
</evidence>
<dbReference type="HOGENOM" id="CLU_081631_3_2_1"/>
<dbReference type="Proteomes" id="UP000001194">
    <property type="component" value="Unassembled WGS sequence"/>
</dbReference>
<gene>
    <name evidence="1" type="ORF">LACBIDRAFT_292589</name>
</gene>
<proteinExistence type="predicted"/>
<dbReference type="RefSeq" id="XP_001876294.1">
    <property type="nucleotide sequence ID" value="XM_001876259.1"/>
</dbReference>
<keyword evidence="2" id="KW-1185">Reference proteome</keyword>
<organism evidence="2">
    <name type="scientific">Laccaria bicolor (strain S238N-H82 / ATCC MYA-4686)</name>
    <name type="common">Bicoloured deceiver</name>
    <name type="synonym">Laccaria laccata var. bicolor</name>
    <dbReference type="NCBI Taxonomy" id="486041"/>
    <lineage>
        <taxon>Eukaryota</taxon>
        <taxon>Fungi</taxon>
        <taxon>Dikarya</taxon>
        <taxon>Basidiomycota</taxon>
        <taxon>Agaricomycotina</taxon>
        <taxon>Agaricomycetes</taxon>
        <taxon>Agaricomycetidae</taxon>
        <taxon>Agaricales</taxon>
        <taxon>Agaricineae</taxon>
        <taxon>Hydnangiaceae</taxon>
        <taxon>Laccaria</taxon>
    </lineage>
</organism>
<evidence type="ECO:0000313" key="2">
    <source>
        <dbReference type="Proteomes" id="UP000001194"/>
    </source>
</evidence>
<protein>
    <submittedName>
        <fullName evidence="1">Predicted protein</fullName>
    </submittedName>
</protein>